<keyword evidence="3" id="KW-0969">Cilium</keyword>
<dbReference type="Proteomes" id="UP000502377">
    <property type="component" value="Chromosome"/>
</dbReference>
<dbReference type="AlphaFoldDB" id="A0A6G5QND9"/>
<dbReference type="Pfam" id="PF24323">
    <property type="entry name" value="DUF7494"/>
    <property type="match status" value="1"/>
</dbReference>
<accession>A0A6G5QND9</accession>
<organism evidence="3 4">
    <name type="scientific">Campylobacter rectus</name>
    <name type="common">Wolinella recta</name>
    <dbReference type="NCBI Taxonomy" id="203"/>
    <lineage>
        <taxon>Bacteria</taxon>
        <taxon>Pseudomonadati</taxon>
        <taxon>Campylobacterota</taxon>
        <taxon>Epsilonproteobacteria</taxon>
        <taxon>Campylobacterales</taxon>
        <taxon>Campylobacteraceae</taxon>
        <taxon>Campylobacter</taxon>
    </lineage>
</organism>
<dbReference type="InterPro" id="IPR011990">
    <property type="entry name" value="TPR-like_helical_dom_sf"/>
</dbReference>
<dbReference type="SUPFAM" id="SSF48452">
    <property type="entry name" value="TPR-like"/>
    <property type="match status" value="2"/>
</dbReference>
<dbReference type="EMBL" id="CP012543">
    <property type="protein sequence ID" value="QCD47139.1"/>
    <property type="molecule type" value="Genomic_DNA"/>
</dbReference>
<protein>
    <submittedName>
        <fullName evidence="3">Paralysed flagella protein A</fullName>
    </submittedName>
</protein>
<gene>
    <name evidence="3" type="primary">pflA</name>
    <name evidence="3" type="ORF">CRECT_1492</name>
</gene>
<evidence type="ECO:0000259" key="2">
    <source>
        <dbReference type="Pfam" id="PF24323"/>
    </source>
</evidence>
<evidence type="ECO:0000256" key="1">
    <source>
        <dbReference type="SAM" id="SignalP"/>
    </source>
</evidence>
<keyword evidence="3" id="KW-0966">Cell projection</keyword>
<evidence type="ECO:0000313" key="3">
    <source>
        <dbReference type="EMBL" id="QCD47139.1"/>
    </source>
</evidence>
<sequence length="790" mass="89442">MKKYLLFFLPILAFSFSLSVNSGAEDGKTYSVLNLLDEKEFACKEEILAYDRKLYYCDIPGGALPKVSDKILSLVEVRFREEKGGMRIYVVPRANSRLISSSDLLYGESVVPFSKNGGLAKRHTIVIDQNLSEFKKQTNAGVNFAPIFERMISPSVGPLDLNKAPIENSDSNDINMYLDVKKSYDAKRYDDAIATSQTALRRYANSIFASEFLLYRLRALDKILDSQNSFEGSDAADIASEGRAWMRRFVSDENYPEVLYLVTKAYLKQELVSDANYTLDILINEHPNSNFTKLAILEFADRLYVTGRQDEAVRMYENVLYSAQTLDVASRAALSLVQGSIDKAKFDRAKEYMLKILDRNHEYLLNDTSKLTALAGIFHEKKIDDIAARIYEILLARLNKNDDDYETVLKNLGIALMGTPNTQKAYDYLKRYQSEFADGQYAAVVQNALDRLFFARNDESNATKLHERYDALIEKYGKTDVGAKALKEQVALYLKERKFEDVLRYTQAVRDLNDTDASAVLAQAALNLTSEAIRQNDCAMAVNLTENYGIGEKIGAKFKLFDCYMRLSRFAAAHELASQNILAPDMLDRVEWLIKLASVLIKTQKYNDALRVADEALAVASRQEYADVSPVLFYRFEALMGLGKFADAAATITAVETLRRNDFKVIELYDRMAEATYGANDFLNASVYAKKAIDLQKRLHIDTFSPKIDFEYIGSLSKLDRLGEALDVARELVDTRLDPENRLRALAQISEIYIKLKRESEAKPYLQECVGSNLQSSWKAICAEQMKLVE</sequence>
<proteinExistence type="predicted"/>
<feature type="chain" id="PRO_5026358151" evidence="1">
    <location>
        <begin position="25"/>
        <end position="790"/>
    </location>
</feature>
<reference evidence="3 4" key="1">
    <citation type="submission" date="2016-07" db="EMBL/GenBank/DDBJ databases">
        <title>Comparative genomics of the Campylobacter concisus group.</title>
        <authorList>
            <person name="Miller W.G."/>
            <person name="Yee E."/>
            <person name="Chapman M.H."/>
            <person name="Huynh S."/>
            <person name="Bono J.L."/>
            <person name="On S.L.W."/>
            <person name="StLeger J."/>
            <person name="Foster G."/>
            <person name="Parker C.T."/>
        </authorList>
    </citation>
    <scope>NUCLEOTIDE SEQUENCE [LARGE SCALE GENOMIC DNA]</scope>
    <source>
        <strain evidence="3 4">ATCC 33238</strain>
    </source>
</reference>
<dbReference type="InterPro" id="IPR055917">
    <property type="entry name" value="DUF7494"/>
</dbReference>
<name>A0A6G5QND9_CAMRE</name>
<evidence type="ECO:0000313" key="4">
    <source>
        <dbReference type="Proteomes" id="UP000502377"/>
    </source>
</evidence>
<feature type="domain" description="DUF7494" evidence="2">
    <location>
        <begin position="16"/>
        <end position="130"/>
    </location>
</feature>
<dbReference type="RefSeq" id="WP_004318893.1">
    <property type="nucleotide sequence ID" value="NZ_CP012543.1"/>
</dbReference>
<dbReference type="KEGG" id="crx:CRECT_1492"/>
<dbReference type="Gene3D" id="1.25.40.10">
    <property type="entry name" value="Tetratricopeptide repeat domain"/>
    <property type="match status" value="3"/>
</dbReference>
<feature type="signal peptide" evidence="1">
    <location>
        <begin position="1"/>
        <end position="24"/>
    </location>
</feature>
<keyword evidence="1" id="KW-0732">Signal</keyword>
<keyword evidence="3" id="KW-0282">Flagellum</keyword>